<proteinExistence type="predicted"/>
<protein>
    <submittedName>
        <fullName evidence="1">Uncharacterized protein</fullName>
    </submittedName>
</protein>
<reference evidence="1" key="1">
    <citation type="submission" date="2020-05" db="EMBL/GenBank/DDBJ databases">
        <title>Large-scale comparative analyses of tick genomes elucidate their genetic diversity and vector capacities.</title>
        <authorList>
            <person name="Jia N."/>
            <person name="Wang J."/>
            <person name="Shi W."/>
            <person name="Du L."/>
            <person name="Sun Y."/>
            <person name="Zhan W."/>
            <person name="Jiang J."/>
            <person name="Wang Q."/>
            <person name="Zhang B."/>
            <person name="Ji P."/>
            <person name="Sakyi L.B."/>
            <person name="Cui X."/>
            <person name="Yuan T."/>
            <person name="Jiang B."/>
            <person name="Yang W."/>
            <person name="Lam T.T.-Y."/>
            <person name="Chang Q."/>
            <person name="Ding S."/>
            <person name="Wang X."/>
            <person name="Zhu J."/>
            <person name="Ruan X."/>
            <person name="Zhao L."/>
            <person name="Wei J."/>
            <person name="Que T."/>
            <person name="Du C."/>
            <person name="Cheng J."/>
            <person name="Dai P."/>
            <person name="Han X."/>
            <person name="Huang E."/>
            <person name="Gao Y."/>
            <person name="Liu J."/>
            <person name="Shao H."/>
            <person name="Ye R."/>
            <person name="Li L."/>
            <person name="Wei W."/>
            <person name="Wang X."/>
            <person name="Wang C."/>
            <person name="Yang T."/>
            <person name="Huo Q."/>
            <person name="Li W."/>
            <person name="Guo W."/>
            <person name="Chen H."/>
            <person name="Zhou L."/>
            <person name="Ni X."/>
            <person name="Tian J."/>
            <person name="Zhou Y."/>
            <person name="Sheng Y."/>
            <person name="Liu T."/>
            <person name="Pan Y."/>
            <person name="Xia L."/>
            <person name="Li J."/>
            <person name="Zhao F."/>
            <person name="Cao W."/>
        </authorList>
    </citation>
    <scope>NUCLEOTIDE SEQUENCE</scope>
    <source>
        <strain evidence="1">Hyas-2018</strain>
    </source>
</reference>
<keyword evidence="2" id="KW-1185">Reference proteome</keyword>
<name>A0ACB7T6H8_HYAAI</name>
<dbReference type="EMBL" id="CM023491">
    <property type="protein sequence ID" value="KAH6941002.1"/>
    <property type="molecule type" value="Genomic_DNA"/>
</dbReference>
<comment type="caution">
    <text evidence="1">The sequence shown here is derived from an EMBL/GenBank/DDBJ whole genome shotgun (WGS) entry which is preliminary data.</text>
</comment>
<accession>A0ACB7T6H8</accession>
<organism evidence="1 2">
    <name type="scientific">Hyalomma asiaticum</name>
    <name type="common">Tick</name>
    <dbReference type="NCBI Taxonomy" id="266040"/>
    <lineage>
        <taxon>Eukaryota</taxon>
        <taxon>Metazoa</taxon>
        <taxon>Ecdysozoa</taxon>
        <taxon>Arthropoda</taxon>
        <taxon>Chelicerata</taxon>
        <taxon>Arachnida</taxon>
        <taxon>Acari</taxon>
        <taxon>Parasitiformes</taxon>
        <taxon>Ixodida</taxon>
        <taxon>Ixodoidea</taxon>
        <taxon>Ixodidae</taxon>
        <taxon>Hyalomminae</taxon>
        <taxon>Hyalomma</taxon>
    </lineage>
</organism>
<gene>
    <name evidence="1" type="ORF">HPB50_011976</name>
</gene>
<evidence type="ECO:0000313" key="1">
    <source>
        <dbReference type="EMBL" id="KAH6941002.1"/>
    </source>
</evidence>
<sequence length="260" mass="29129">MEDDAAVSEDSMLSLYECPVCMDSVVPPILQCRNGHLLCSSCRKNVLRCAVCRDGLVDVRNLSLEKLAHKVKFPCKFKTVGCTAVLSAPEKHPHEYRCPFRTIECPFPSGQCPWSGSTNEVKDHLINNHPFVSSFQGEEMLLCVKADAADDACYWIRLQLCFGCEFLVFLRRQHVGDDKWRYCAVMQMIAWDEASDMFAYHLEFYGPNGRQAFEGMPLGIGDSVDVALDNGDCLAFEISDDQIEMCGGSVRIRSTVTDLS</sequence>
<dbReference type="Proteomes" id="UP000821845">
    <property type="component" value="Chromosome 11"/>
</dbReference>
<evidence type="ECO:0000313" key="2">
    <source>
        <dbReference type="Proteomes" id="UP000821845"/>
    </source>
</evidence>